<feature type="compositionally biased region" description="Low complexity" evidence="1">
    <location>
        <begin position="1"/>
        <end position="10"/>
    </location>
</feature>
<dbReference type="KEGG" id="pry:Prubr_23550"/>
<evidence type="ECO:0000313" key="2">
    <source>
        <dbReference type="EMBL" id="BCJ65334.1"/>
    </source>
</evidence>
<sequence length="73" mass="7656">MIGSASRFAGYGAGAGRAVGRERPTDGRPAVGRGRTAGRLADRLGLVARWVLVARLRLVATPIRADDRDQLGA</sequence>
<feature type="region of interest" description="Disordered" evidence="1">
    <location>
        <begin position="1"/>
        <end position="34"/>
    </location>
</feature>
<name>A0A810MXW6_9ACTN</name>
<dbReference type="Proteomes" id="UP000680866">
    <property type="component" value="Chromosome"/>
</dbReference>
<dbReference type="AlphaFoldDB" id="A0A810MXW6"/>
<dbReference type="RefSeq" id="WP_212824733.1">
    <property type="nucleotide sequence ID" value="NZ_AP023359.1"/>
</dbReference>
<organism evidence="2 3">
    <name type="scientific">Polymorphospora rubra</name>
    <dbReference type="NCBI Taxonomy" id="338584"/>
    <lineage>
        <taxon>Bacteria</taxon>
        <taxon>Bacillati</taxon>
        <taxon>Actinomycetota</taxon>
        <taxon>Actinomycetes</taxon>
        <taxon>Micromonosporales</taxon>
        <taxon>Micromonosporaceae</taxon>
        <taxon>Polymorphospora</taxon>
    </lineage>
</organism>
<gene>
    <name evidence="2" type="ORF">Prubr_23550</name>
</gene>
<accession>A0A810MXW6</accession>
<reference evidence="2" key="1">
    <citation type="submission" date="2020-08" db="EMBL/GenBank/DDBJ databases">
        <title>Whole genome shotgun sequence of Polymorphospora rubra NBRC 101157.</title>
        <authorList>
            <person name="Komaki H."/>
            <person name="Tamura T."/>
        </authorList>
    </citation>
    <scope>NUCLEOTIDE SEQUENCE</scope>
    <source>
        <strain evidence="2">NBRC 101157</strain>
    </source>
</reference>
<evidence type="ECO:0000256" key="1">
    <source>
        <dbReference type="SAM" id="MobiDB-lite"/>
    </source>
</evidence>
<evidence type="ECO:0000313" key="3">
    <source>
        <dbReference type="Proteomes" id="UP000680866"/>
    </source>
</evidence>
<keyword evidence="3" id="KW-1185">Reference proteome</keyword>
<protein>
    <submittedName>
        <fullName evidence="2">Uncharacterized protein</fullName>
    </submittedName>
</protein>
<dbReference type="EMBL" id="AP023359">
    <property type="protein sequence ID" value="BCJ65334.1"/>
    <property type="molecule type" value="Genomic_DNA"/>
</dbReference>
<proteinExistence type="predicted"/>